<feature type="region of interest" description="Disordered" evidence="1">
    <location>
        <begin position="108"/>
        <end position="127"/>
    </location>
</feature>
<protein>
    <submittedName>
        <fullName evidence="2">Uncharacterized protein</fullName>
    </submittedName>
</protein>
<sequence>MPVVSELYDAAASRLEAVARSPLATASRRERAALVERLDHLLTVLAEQPAPLDPISSSGADDLRALLTSATGHVRTAGRYLRAPADRPGPAADHLTEAARAVSAVRDTIASHRDHDGRPVTPCGAAS</sequence>
<evidence type="ECO:0000256" key="1">
    <source>
        <dbReference type="SAM" id="MobiDB-lite"/>
    </source>
</evidence>
<proteinExistence type="predicted"/>
<evidence type="ECO:0000313" key="3">
    <source>
        <dbReference type="Proteomes" id="UP001598251"/>
    </source>
</evidence>
<organism evidence="2 3">
    <name type="scientific">Streptomyces sindenensis</name>
    <dbReference type="NCBI Taxonomy" id="67363"/>
    <lineage>
        <taxon>Bacteria</taxon>
        <taxon>Bacillati</taxon>
        <taxon>Actinomycetota</taxon>
        <taxon>Actinomycetes</taxon>
        <taxon>Kitasatosporales</taxon>
        <taxon>Streptomycetaceae</taxon>
        <taxon>Streptomyces</taxon>
    </lineage>
</organism>
<evidence type="ECO:0000313" key="2">
    <source>
        <dbReference type="EMBL" id="MFD4217630.1"/>
    </source>
</evidence>
<comment type="caution">
    <text evidence="2">The sequence shown here is derived from an EMBL/GenBank/DDBJ whole genome shotgun (WGS) entry which is preliminary data.</text>
</comment>
<dbReference type="RefSeq" id="WP_382917912.1">
    <property type="nucleotide sequence ID" value="NZ_JBHXOF010000035.1"/>
</dbReference>
<accession>A0ABW6ETD3</accession>
<keyword evidence="3" id="KW-1185">Reference proteome</keyword>
<dbReference type="Proteomes" id="UP001598251">
    <property type="component" value="Unassembled WGS sequence"/>
</dbReference>
<name>A0ABW6ETD3_9ACTN</name>
<dbReference type="EMBL" id="JBHXOF010000035">
    <property type="protein sequence ID" value="MFD4217630.1"/>
    <property type="molecule type" value="Genomic_DNA"/>
</dbReference>
<feature type="compositionally biased region" description="Basic and acidic residues" evidence="1">
    <location>
        <begin position="109"/>
        <end position="118"/>
    </location>
</feature>
<gene>
    <name evidence="2" type="ORF">ACFWSS_32670</name>
</gene>
<reference evidence="2 3" key="1">
    <citation type="submission" date="2024-09" db="EMBL/GenBank/DDBJ databases">
        <title>The Natural Products Discovery Center: Release of the First 8490 Sequenced Strains for Exploring Actinobacteria Biosynthetic Diversity.</title>
        <authorList>
            <person name="Kalkreuter E."/>
            <person name="Kautsar S.A."/>
            <person name="Yang D."/>
            <person name="Bader C.D."/>
            <person name="Teijaro C.N."/>
            <person name="Fluegel L."/>
            <person name="Davis C.M."/>
            <person name="Simpson J.R."/>
            <person name="Lauterbach L."/>
            <person name="Steele A.D."/>
            <person name="Gui C."/>
            <person name="Meng S."/>
            <person name="Li G."/>
            <person name="Viehrig K."/>
            <person name="Ye F."/>
            <person name="Su P."/>
            <person name="Kiefer A.F."/>
            <person name="Nichols A."/>
            <person name="Cepeda A.J."/>
            <person name="Yan W."/>
            <person name="Fan B."/>
            <person name="Jiang Y."/>
            <person name="Adhikari A."/>
            <person name="Zheng C.-J."/>
            <person name="Schuster L."/>
            <person name="Cowan T.M."/>
            <person name="Smanski M.J."/>
            <person name="Chevrette M.G."/>
            <person name="De Carvalho L.P.S."/>
            <person name="Shen B."/>
        </authorList>
    </citation>
    <scope>NUCLEOTIDE SEQUENCE [LARGE SCALE GENOMIC DNA]</scope>
    <source>
        <strain evidence="2 3">NPDC058546</strain>
    </source>
</reference>